<keyword evidence="2" id="KW-1185">Reference proteome</keyword>
<dbReference type="EMBL" id="VSRR010054878">
    <property type="protein sequence ID" value="MPC80744.1"/>
    <property type="molecule type" value="Genomic_DNA"/>
</dbReference>
<dbReference type="AlphaFoldDB" id="A0A5B7IJU8"/>
<comment type="caution">
    <text evidence="1">The sequence shown here is derived from an EMBL/GenBank/DDBJ whole genome shotgun (WGS) entry which is preliminary data.</text>
</comment>
<dbReference type="Proteomes" id="UP000324222">
    <property type="component" value="Unassembled WGS sequence"/>
</dbReference>
<protein>
    <submittedName>
        <fullName evidence="1">Uncharacterized protein</fullName>
    </submittedName>
</protein>
<accession>A0A5B7IJU8</accession>
<gene>
    <name evidence="1" type="ORF">E2C01_075332</name>
</gene>
<evidence type="ECO:0000313" key="2">
    <source>
        <dbReference type="Proteomes" id="UP000324222"/>
    </source>
</evidence>
<sequence>MRRQVQMSPVTAHAQMRNPYLTHDSFTSTCISELPGPRCTRPIGLFLMKIGGEKTTVAGWRFLNCFLYTKSRHIELIRFRFRKHLIH</sequence>
<proteinExistence type="predicted"/>
<name>A0A5B7IJU8_PORTR</name>
<organism evidence="1 2">
    <name type="scientific">Portunus trituberculatus</name>
    <name type="common">Swimming crab</name>
    <name type="synonym">Neptunus trituberculatus</name>
    <dbReference type="NCBI Taxonomy" id="210409"/>
    <lineage>
        <taxon>Eukaryota</taxon>
        <taxon>Metazoa</taxon>
        <taxon>Ecdysozoa</taxon>
        <taxon>Arthropoda</taxon>
        <taxon>Crustacea</taxon>
        <taxon>Multicrustacea</taxon>
        <taxon>Malacostraca</taxon>
        <taxon>Eumalacostraca</taxon>
        <taxon>Eucarida</taxon>
        <taxon>Decapoda</taxon>
        <taxon>Pleocyemata</taxon>
        <taxon>Brachyura</taxon>
        <taxon>Eubrachyura</taxon>
        <taxon>Portunoidea</taxon>
        <taxon>Portunidae</taxon>
        <taxon>Portuninae</taxon>
        <taxon>Portunus</taxon>
    </lineage>
</organism>
<evidence type="ECO:0000313" key="1">
    <source>
        <dbReference type="EMBL" id="MPC80744.1"/>
    </source>
</evidence>
<reference evidence="1 2" key="1">
    <citation type="submission" date="2019-05" db="EMBL/GenBank/DDBJ databases">
        <title>Another draft genome of Portunus trituberculatus and its Hox gene families provides insights of decapod evolution.</title>
        <authorList>
            <person name="Jeong J.-H."/>
            <person name="Song I."/>
            <person name="Kim S."/>
            <person name="Choi T."/>
            <person name="Kim D."/>
            <person name="Ryu S."/>
            <person name="Kim W."/>
        </authorList>
    </citation>
    <scope>NUCLEOTIDE SEQUENCE [LARGE SCALE GENOMIC DNA]</scope>
    <source>
        <tissue evidence="1">Muscle</tissue>
    </source>
</reference>